<feature type="region of interest" description="Disordered" evidence="2">
    <location>
        <begin position="745"/>
        <end position="783"/>
    </location>
</feature>
<accession>A0A9Q8P4Q4</accession>
<evidence type="ECO:0000256" key="2">
    <source>
        <dbReference type="SAM" id="MobiDB-lite"/>
    </source>
</evidence>
<name>A0A9Q8P4Q4_PASFU</name>
<reference evidence="3" key="2">
    <citation type="journal article" date="2022" name="Microb. Genom.">
        <title>A chromosome-scale genome assembly of the tomato pathogen Cladosporium fulvum reveals a compartmentalized genome architecture and the presence of a dispensable chromosome.</title>
        <authorList>
            <person name="Zaccaron A.Z."/>
            <person name="Chen L.H."/>
            <person name="Samaras A."/>
            <person name="Stergiopoulos I."/>
        </authorList>
    </citation>
    <scope>NUCLEOTIDE SEQUENCE</scope>
    <source>
        <strain evidence="3">Race5_Kim</strain>
    </source>
</reference>
<protein>
    <submittedName>
        <fullName evidence="3">Uncharacterized protein</fullName>
    </submittedName>
</protein>
<feature type="compositionally biased region" description="Polar residues" evidence="2">
    <location>
        <begin position="867"/>
        <end position="876"/>
    </location>
</feature>
<evidence type="ECO:0000313" key="3">
    <source>
        <dbReference type="EMBL" id="UJO13213.1"/>
    </source>
</evidence>
<gene>
    <name evidence="3" type="ORF">CLAFUR5_03630</name>
</gene>
<dbReference type="KEGG" id="ffu:CLAFUR5_03630"/>
<feature type="compositionally biased region" description="Basic and acidic residues" evidence="2">
    <location>
        <begin position="852"/>
        <end position="866"/>
    </location>
</feature>
<sequence length="896" mass="100347">MGASTHAKVAGYAASLTASITEKDGLTKQTAELERRLVADQQKVVELQELNNTAQSDRVHLQAKVEKLEQRNSICEGRLEAREQEKTRLVCSLSALEKKASTAQTEVDELGASKGAMSQENSTLQSKLECAYLQHYTLEKQVKDLRADLAKPYSSSDKMDTLTDEIQYLQQSNASLQGTLDSALNDEKNYTEQILAQQSVIDHLSTHNDQLLADNRDKDDELKCLNSLLGKDNNEAGELRMKVENQQKRINDFNKDLGMIHDLRRQEKVAEAEAAKSSAEQEALRQQVRDMTAQTADIAKFKLEHDRLRAQTAETARSITRSAKKECELRTKLSALERSRTELYELAWAGIEHLLSYGEDYTYIFANRWQLAEADASARSAEVLKLQSRIRDSEQTLQHRNEEVSRLNTQLAEFASLQDEIPLLKRDLAEKETSLEVHVSQKNKLRPELDACRQKLGLAKEEIQMLRTENSRINGQLAQAQSNAEVAQNKVKALDVQLAALQASLETTRQTELELKETVPKLKASEVNLLPRNASQTVVAQKRYASRGYVENDIFGAENNPTALSEQHWRSMERLYQDVPDRRVNIWINNRVLPRGYQRLCNGNCAAEATESSSQAYLPSGLELMSDELGSGKHWNLTAIDFTGEKLHTPYPEDYLALEAILCPVIRGSGEGNDSAQEAMESLSQCAEPETVSLPPPPIRDVLTLASNFEQAEDDTLFLPEELDVPANDVREPGEWSSNACPLAAEESAELQHQRGQSDSVVNKQPHFVPPPPALSRSEHASRSRVQLVNDYFGQHGVSRIHTDLGSTTSTQSLPTPLQTPGKQRPTKSVRWTEEVAAPSDVLARAPKQPRMFRDSDQQHAEELRQDSISGTTTISPDRDRRRPVYESIGTREEAA</sequence>
<dbReference type="EMBL" id="CP090164">
    <property type="protein sequence ID" value="UJO13213.1"/>
    <property type="molecule type" value="Genomic_DNA"/>
</dbReference>
<dbReference type="GeneID" id="71983508"/>
<keyword evidence="1" id="KW-0175">Coiled coil</keyword>
<proteinExistence type="predicted"/>
<dbReference type="Proteomes" id="UP000756132">
    <property type="component" value="Chromosome 2"/>
</dbReference>
<feature type="coiled-coil region" evidence="1">
    <location>
        <begin position="23"/>
        <end position="113"/>
    </location>
</feature>
<organism evidence="3 4">
    <name type="scientific">Passalora fulva</name>
    <name type="common">Tomato leaf mold</name>
    <name type="synonym">Cladosporium fulvum</name>
    <dbReference type="NCBI Taxonomy" id="5499"/>
    <lineage>
        <taxon>Eukaryota</taxon>
        <taxon>Fungi</taxon>
        <taxon>Dikarya</taxon>
        <taxon>Ascomycota</taxon>
        <taxon>Pezizomycotina</taxon>
        <taxon>Dothideomycetes</taxon>
        <taxon>Dothideomycetidae</taxon>
        <taxon>Mycosphaerellales</taxon>
        <taxon>Mycosphaerellaceae</taxon>
        <taxon>Fulvia</taxon>
    </lineage>
</organism>
<dbReference type="PANTHER" id="PTHR45615">
    <property type="entry name" value="MYOSIN HEAVY CHAIN, NON-MUSCLE"/>
    <property type="match status" value="1"/>
</dbReference>
<feature type="region of interest" description="Disordered" evidence="2">
    <location>
        <begin position="800"/>
        <end position="896"/>
    </location>
</feature>
<dbReference type="OrthoDB" id="10597564at2759"/>
<feature type="compositionally biased region" description="Polar residues" evidence="2">
    <location>
        <begin position="754"/>
        <end position="763"/>
    </location>
</feature>
<dbReference type="PANTHER" id="PTHR45615:SF80">
    <property type="entry name" value="GRIP DOMAIN-CONTAINING PROTEIN"/>
    <property type="match status" value="1"/>
</dbReference>
<feature type="coiled-coil region" evidence="1">
    <location>
        <begin position="236"/>
        <end position="294"/>
    </location>
</feature>
<feature type="compositionally biased region" description="Basic and acidic residues" evidence="2">
    <location>
        <begin position="877"/>
        <end position="896"/>
    </location>
</feature>
<evidence type="ECO:0000313" key="4">
    <source>
        <dbReference type="Proteomes" id="UP000756132"/>
    </source>
</evidence>
<dbReference type="AlphaFoldDB" id="A0A9Q8P4Q4"/>
<reference evidence="3" key="1">
    <citation type="submission" date="2021-12" db="EMBL/GenBank/DDBJ databases">
        <authorList>
            <person name="Zaccaron A."/>
            <person name="Stergiopoulos I."/>
        </authorList>
    </citation>
    <scope>NUCLEOTIDE SEQUENCE</scope>
    <source>
        <strain evidence="3">Race5_Kim</strain>
    </source>
</reference>
<evidence type="ECO:0000256" key="1">
    <source>
        <dbReference type="SAM" id="Coils"/>
    </source>
</evidence>
<dbReference type="RefSeq" id="XP_047757579.1">
    <property type="nucleotide sequence ID" value="XM_047902778.1"/>
</dbReference>
<feature type="compositionally biased region" description="Low complexity" evidence="2">
    <location>
        <begin position="805"/>
        <end position="822"/>
    </location>
</feature>
<feature type="coiled-coil region" evidence="1">
    <location>
        <begin position="449"/>
        <end position="511"/>
    </location>
</feature>
<keyword evidence="4" id="KW-1185">Reference proteome</keyword>